<gene>
    <name evidence="5" type="ORF">DSL72_006757</name>
</gene>
<dbReference type="InterPro" id="IPR019826">
    <property type="entry name" value="Carboxylesterase_B_AS"/>
</dbReference>
<feature type="signal peptide" evidence="3">
    <location>
        <begin position="1"/>
        <end position="20"/>
    </location>
</feature>
<dbReference type="Gene3D" id="3.40.50.1820">
    <property type="entry name" value="alpha/beta hydrolase"/>
    <property type="match status" value="1"/>
</dbReference>
<evidence type="ECO:0000256" key="1">
    <source>
        <dbReference type="ARBA" id="ARBA00005964"/>
    </source>
</evidence>
<evidence type="ECO:0000259" key="4">
    <source>
        <dbReference type="Pfam" id="PF00135"/>
    </source>
</evidence>
<sequence>MFVPLHHLMLTIVAVSLVHAAVLPQNVTNSTSATVTVNLGYVVQSATTVVASNGTSFLNFSNVRYAAAPTGRARFAPPSSPAPTPVPNYTEADIPPTDPRTSEDCLFLDVLVPKDTFQKGAKAKAAVLVYIHGGGYFKGHKSDFGDGLGLVTTSKAKGGPGGTSNAGLLDQRFALQWVKKYIGLFGGDPNRITVMGESAGAGSIMAHTVSNGGAPFDQGMTQSPYLVEMNAATQEETYQAVLNSTGTKSLSTLLAMKTPRLHSS</sequence>
<accession>A0A8A3PPP2</accession>
<dbReference type="InterPro" id="IPR029058">
    <property type="entry name" value="AB_hydrolase_fold"/>
</dbReference>
<dbReference type="Pfam" id="PF00135">
    <property type="entry name" value="COesterase"/>
    <property type="match status" value="2"/>
</dbReference>
<dbReference type="GO" id="GO:0016787">
    <property type="term" value="F:hydrolase activity"/>
    <property type="evidence" value="ECO:0007669"/>
    <property type="project" value="UniProtKB-KW"/>
</dbReference>
<dbReference type="EC" id="3.1.1.-" evidence="3"/>
<comment type="similarity">
    <text evidence="1 3">Belongs to the type-B carboxylesterase/lipase family.</text>
</comment>
<dbReference type="AlphaFoldDB" id="A0A8A3PPP2"/>
<keyword evidence="6" id="KW-1185">Reference proteome</keyword>
<feature type="domain" description="Carboxylesterase type B" evidence="4">
    <location>
        <begin position="35"/>
        <end position="146"/>
    </location>
</feature>
<dbReference type="InterPro" id="IPR050309">
    <property type="entry name" value="Type-B_Carboxylest/Lipase"/>
</dbReference>
<proteinExistence type="inferred from homology"/>
<dbReference type="InterPro" id="IPR002018">
    <property type="entry name" value="CarbesteraseB"/>
</dbReference>
<dbReference type="PROSITE" id="PS00122">
    <property type="entry name" value="CARBOXYLESTERASE_B_1"/>
    <property type="match status" value="1"/>
</dbReference>
<dbReference type="EMBL" id="CP063411">
    <property type="protein sequence ID" value="QSZ36874.1"/>
    <property type="molecule type" value="Genomic_DNA"/>
</dbReference>
<dbReference type="Proteomes" id="UP000672032">
    <property type="component" value="Chromosome 7"/>
</dbReference>
<dbReference type="InterPro" id="IPR019819">
    <property type="entry name" value="Carboxylesterase_B_CS"/>
</dbReference>
<evidence type="ECO:0000256" key="2">
    <source>
        <dbReference type="ARBA" id="ARBA00022801"/>
    </source>
</evidence>
<dbReference type="SUPFAM" id="SSF53474">
    <property type="entry name" value="alpha/beta-Hydrolases"/>
    <property type="match status" value="1"/>
</dbReference>
<dbReference type="PROSITE" id="PS00941">
    <property type="entry name" value="CARBOXYLESTERASE_B_2"/>
    <property type="match status" value="1"/>
</dbReference>
<organism evidence="5 6">
    <name type="scientific">Monilinia vaccinii-corymbosi</name>
    <dbReference type="NCBI Taxonomy" id="61207"/>
    <lineage>
        <taxon>Eukaryota</taxon>
        <taxon>Fungi</taxon>
        <taxon>Dikarya</taxon>
        <taxon>Ascomycota</taxon>
        <taxon>Pezizomycotina</taxon>
        <taxon>Leotiomycetes</taxon>
        <taxon>Helotiales</taxon>
        <taxon>Sclerotiniaceae</taxon>
        <taxon>Monilinia</taxon>
    </lineage>
</organism>
<evidence type="ECO:0000313" key="6">
    <source>
        <dbReference type="Proteomes" id="UP000672032"/>
    </source>
</evidence>
<feature type="chain" id="PRO_5033112919" description="Carboxylic ester hydrolase" evidence="3">
    <location>
        <begin position="21"/>
        <end position="264"/>
    </location>
</feature>
<keyword evidence="2 3" id="KW-0378">Hydrolase</keyword>
<protein>
    <recommendedName>
        <fullName evidence="3">Carboxylic ester hydrolase</fullName>
        <ecNumber evidence="3">3.1.1.-</ecNumber>
    </recommendedName>
</protein>
<evidence type="ECO:0000256" key="3">
    <source>
        <dbReference type="RuleBase" id="RU361235"/>
    </source>
</evidence>
<feature type="domain" description="Carboxylesterase type B" evidence="4">
    <location>
        <begin position="163"/>
        <end position="233"/>
    </location>
</feature>
<reference evidence="5" key="1">
    <citation type="submission" date="2020-10" db="EMBL/GenBank/DDBJ databases">
        <title>Genome Sequence of Monilinia vaccinii-corymbosi Sheds Light on Mummy Berry Disease Infection of Blueberry and Mating Type.</title>
        <authorList>
            <person name="Yow A.G."/>
            <person name="Zhang Y."/>
            <person name="Bansal K."/>
            <person name="Eacker S.M."/>
            <person name="Sullivan S."/>
            <person name="Liachko I."/>
            <person name="Cubeta M.A."/>
            <person name="Rollins J.A."/>
            <person name="Ashrafi H."/>
        </authorList>
    </citation>
    <scope>NUCLEOTIDE SEQUENCE</scope>
    <source>
        <strain evidence="5">RL-1</strain>
    </source>
</reference>
<keyword evidence="3" id="KW-0732">Signal</keyword>
<dbReference type="OrthoDB" id="408631at2759"/>
<name>A0A8A3PPP2_9HELO</name>
<dbReference type="PANTHER" id="PTHR11559">
    <property type="entry name" value="CARBOXYLESTERASE"/>
    <property type="match status" value="1"/>
</dbReference>
<evidence type="ECO:0000313" key="5">
    <source>
        <dbReference type="EMBL" id="QSZ36874.1"/>
    </source>
</evidence>